<gene>
    <name evidence="3" type="ORF">UFOPK3401_01044</name>
</gene>
<feature type="domain" description="NADP-dependent oxidoreductase" evidence="2">
    <location>
        <begin position="15"/>
        <end position="311"/>
    </location>
</feature>
<dbReference type="AlphaFoldDB" id="A0A6J7E446"/>
<dbReference type="SUPFAM" id="SSF51430">
    <property type="entry name" value="NAD(P)-linked oxidoreductase"/>
    <property type="match status" value="1"/>
</dbReference>
<dbReference type="InterPro" id="IPR023210">
    <property type="entry name" value="NADP_OxRdtase_dom"/>
</dbReference>
<dbReference type="GO" id="GO:0005829">
    <property type="term" value="C:cytosol"/>
    <property type="evidence" value="ECO:0007669"/>
    <property type="project" value="TreeGrafter"/>
</dbReference>
<dbReference type="InterPro" id="IPR036812">
    <property type="entry name" value="NAD(P)_OxRdtase_dom_sf"/>
</dbReference>
<dbReference type="Pfam" id="PF00248">
    <property type="entry name" value="Aldo_ket_red"/>
    <property type="match status" value="1"/>
</dbReference>
<dbReference type="FunFam" id="3.20.20.100:FF:000004">
    <property type="entry name" value="Oxidoreductase, aldo/keto reductase"/>
    <property type="match status" value="1"/>
</dbReference>
<reference evidence="3" key="1">
    <citation type="submission" date="2020-05" db="EMBL/GenBank/DDBJ databases">
        <authorList>
            <person name="Chiriac C."/>
            <person name="Salcher M."/>
            <person name="Ghai R."/>
            <person name="Kavagutti S V."/>
        </authorList>
    </citation>
    <scope>NUCLEOTIDE SEQUENCE</scope>
</reference>
<dbReference type="PANTHER" id="PTHR43364">
    <property type="entry name" value="NADH-SPECIFIC METHYLGLYOXAL REDUCTASE-RELATED"/>
    <property type="match status" value="1"/>
</dbReference>
<sequence>MQKRALGKSGLTVSRMCLGTMTWGRDTDENHARGQFAAFLEAGGDFIDTADVYTDGASETLLGQIVNETSSRDRVFIASKAVGVPHLDRRKDASRAHLLKALDASLNRLQTDYIDLWQMHSWDPATPIEETLSTLDDVVRSGKVRYIGISNYNGWQTAQAATLQTAVPGRTRIATTQMEYSLLARGIEREVTAAAEAFGIGILPWSPLGRGVLTGKYRQGTPGDSRGASAHFAGFVKPYLDERSTRIVDAVITAAQGLGVTPLEVSLAWIRDRRGVVAPVVGARTTAQLEAALPSENLTLPVEISNVLDEVSAPVLTYPEKSF</sequence>
<dbReference type="GO" id="GO:0016491">
    <property type="term" value="F:oxidoreductase activity"/>
    <property type="evidence" value="ECO:0007669"/>
    <property type="project" value="UniProtKB-KW"/>
</dbReference>
<protein>
    <submittedName>
        <fullName evidence="3">Unannotated protein</fullName>
    </submittedName>
</protein>
<dbReference type="Gene3D" id="3.20.20.100">
    <property type="entry name" value="NADP-dependent oxidoreductase domain"/>
    <property type="match status" value="1"/>
</dbReference>
<organism evidence="3">
    <name type="scientific">freshwater metagenome</name>
    <dbReference type="NCBI Taxonomy" id="449393"/>
    <lineage>
        <taxon>unclassified sequences</taxon>
        <taxon>metagenomes</taxon>
        <taxon>ecological metagenomes</taxon>
    </lineage>
</organism>
<dbReference type="PANTHER" id="PTHR43364:SF18">
    <property type="entry name" value="OXIDOREDUCTASE"/>
    <property type="match status" value="1"/>
</dbReference>
<accession>A0A6J7E446</accession>
<dbReference type="PRINTS" id="PR00069">
    <property type="entry name" value="ALDKETRDTASE"/>
</dbReference>
<dbReference type="InterPro" id="IPR018170">
    <property type="entry name" value="Aldo/ket_reductase_CS"/>
</dbReference>
<name>A0A6J7E446_9ZZZZ</name>
<dbReference type="InterPro" id="IPR020471">
    <property type="entry name" value="AKR"/>
</dbReference>
<evidence type="ECO:0000256" key="1">
    <source>
        <dbReference type="ARBA" id="ARBA00023002"/>
    </source>
</evidence>
<keyword evidence="1" id="KW-0560">Oxidoreductase</keyword>
<dbReference type="InterPro" id="IPR050523">
    <property type="entry name" value="AKR_Detox_Biosynth"/>
</dbReference>
<evidence type="ECO:0000259" key="2">
    <source>
        <dbReference type="Pfam" id="PF00248"/>
    </source>
</evidence>
<dbReference type="EMBL" id="CAFBLM010000047">
    <property type="protein sequence ID" value="CAB4875319.1"/>
    <property type="molecule type" value="Genomic_DNA"/>
</dbReference>
<proteinExistence type="predicted"/>
<dbReference type="PROSITE" id="PS00062">
    <property type="entry name" value="ALDOKETO_REDUCTASE_2"/>
    <property type="match status" value="1"/>
</dbReference>
<evidence type="ECO:0000313" key="3">
    <source>
        <dbReference type="EMBL" id="CAB4875319.1"/>
    </source>
</evidence>